<dbReference type="SUPFAM" id="SSF82185">
    <property type="entry name" value="Histone H3 K4-specific methyltransferase SET7/9 N-terminal domain"/>
    <property type="match status" value="2"/>
</dbReference>
<dbReference type="PANTHER" id="PTHR43215:SF14">
    <property type="entry name" value="RADIAL SPOKE HEAD 1 HOMOLOG"/>
    <property type="match status" value="1"/>
</dbReference>
<evidence type="ECO:0008006" key="5">
    <source>
        <dbReference type="Google" id="ProtNLM"/>
    </source>
</evidence>
<proteinExistence type="predicted"/>
<comment type="caution">
    <text evidence="3">The sequence shown here is derived from an EMBL/GenBank/DDBJ whole genome shotgun (WGS) entry which is preliminary data.</text>
</comment>
<dbReference type="Pfam" id="PF02493">
    <property type="entry name" value="MORN"/>
    <property type="match status" value="4"/>
</dbReference>
<evidence type="ECO:0000256" key="2">
    <source>
        <dbReference type="SAM" id="SignalP"/>
    </source>
</evidence>
<evidence type="ECO:0000256" key="1">
    <source>
        <dbReference type="ARBA" id="ARBA00022737"/>
    </source>
</evidence>
<dbReference type="PANTHER" id="PTHR43215">
    <property type="entry name" value="RADIAL SPOKE HEAD 1 HOMOLOG"/>
    <property type="match status" value="1"/>
</dbReference>
<feature type="chain" id="PRO_5020723771" description="Molecular chaperone Tir" evidence="2">
    <location>
        <begin position="21"/>
        <end position="306"/>
    </location>
</feature>
<dbReference type="RefSeq" id="WP_133391292.1">
    <property type="nucleotide sequence ID" value="NZ_SMUW01000035.1"/>
</dbReference>
<protein>
    <recommendedName>
        <fullName evidence="5">Molecular chaperone Tir</fullName>
    </recommendedName>
</protein>
<dbReference type="SMART" id="SM00698">
    <property type="entry name" value="MORN"/>
    <property type="match status" value="3"/>
</dbReference>
<keyword evidence="4" id="KW-1185">Reference proteome</keyword>
<dbReference type="Proteomes" id="UP000295438">
    <property type="component" value="Unassembled WGS sequence"/>
</dbReference>
<keyword evidence="2" id="KW-0732">Signal</keyword>
<keyword evidence="1" id="KW-0677">Repeat</keyword>
<accession>A0A4R5UWI3</accession>
<dbReference type="EMBL" id="SMUW01000035">
    <property type="protein sequence ID" value="TDK43622.1"/>
    <property type="molecule type" value="Genomic_DNA"/>
</dbReference>
<organism evidence="3 4">
    <name type="scientific">Algoriphagus formosus</name>
    <dbReference type="NCBI Taxonomy" id="2007308"/>
    <lineage>
        <taxon>Bacteria</taxon>
        <taxon>Pseudomonadati</taxon>
        <taxon>Bacteroidota</taxon>
        <taxon>Cytophagia</taxon>
        <taxon>Cytophagales</taxon>
        <taxon>Cyclobacteriaceae</taxon>
        <taxon>Algoriphagus</taxon>
    </lineage>
</organism>
<evidence type="ECO:0000313" key="4">
    <source>
        <dbReference type="Proteomes" id="UP000295438"/>
    </source>
</evidence>
<dbReference type="InterPro" id="IPR003409">
    <property type="entry name" value="MORN"/>
</dbReference>
<gene>
    <name evidence="3" type="ORF">E1898_13570</name>
</gene>
<name>A0A4R5UWI3_9BACT</name>
<reference evidence="3 4" key="1">
    <citation type="submission" date="2019-03" db="EMBL/GenBank/DDBJ databases">
        <title>Algoriphagus aquimaris sp. nov., isolated form marine sediment in Pohang, Korea.</title>
        <authorList>
            <person name="Kim J."/>
            <person name="Yoon S.-H."/>
            <person name="Lee S.-S."/>
        </authorList>
    </citation>
    <scope>NUCLEOTIDE SEQUENCE [LARGE SCALE GENOMIC DNA]</scope>
    <source>
        <strain evidence="3 4">F21</strain>
    </source>
</reference>
<evidence type="ECO:0000313" key="3">
    <source>
        <dbReference type="EMBL" id="TDK43622.1"/>
    </source>
</evidence>
<sequence>MIKTFLIGLLIFAVFITAEAQCLEGDCKNGFGKMDLVYCIYEGTFVKGIPEGAGTMYYETYRYEGEVQKGLEHGFGRIIFEDGSYEEVEYYKGKKIESQYIKVEAQDYKSYQAKRDPRCVSGDCANGQGEYHFPSGNKYKGNFKDFQPYGNGEWDFANGDRYVGTVSNGQKEGNGTYHYSNGWRFTGSYQADAEYTGTYFAPNGQTVKVLNGTVQIPKPSVSYTITTGGSPQHPDHERCPMCNGKGTIMIPGRSRQIQGSPSYNVYRSTDGKVSREYAGSAPVYTVRGPDRESTCSICGGTGVVKW</sequence>
<feature type="signal peptide" evidence="2">
    <location>
        <begin position="1"/>
        <end position="20"/>
    </location>
</feature>
<dbReference type="AlphaFoldDB" id="A0A4R5UWI3"/>
<dbReference type="Gene3D" id="2.20.110.10">
    <property type="entry name" value="Histone H3 K4-specific methyltransferase SET7/9 N-terminal domain"/>
    <property type="match status" value="2"/>
</dbReference>